<comment type="caution">
    <text evidence="3">The sequence shown here is derived from an EMBL/GenBank/DDBJ whole genome shotgun (WGS) entry which is preliminary data.</text>
</comment>
<dbReference type="AlphaFoldDB" id="A0A8H6FDK5"/>
<evidence type="ECO:0000256" key="1">
    <source>
        <dbReference type="SAM" id="MobiDB-lite"/>
    </source>
</evidence>
<proteinExistence type="predicted"/>
<feature type="transmembrane region" description="Helical" evidence="2">
    <location>
        <begin position="14"/>
        <end position="47"/>
    </location>
</feature>
<name>A0A8H6FDK5_9LECA</name>
<organism evidence="3 4">
    <name type="scientific">Letharia columbiana</name>
    <dbReference type="NCBI Taxonomy" id="112416"/>
    <lineage>
        <taxon>Eukaryota</taxon>
        <taxon>Fungi</taxon>
        <taxon>Dikarya</taxon>
        <taxon>Ascomycota</taxon>
        <taxon>Pezizomycotina</taxon>
        <taxon>Lecanoromycetes</taxon>
        <taxon>OSLEUM clade</taxon>
        <taxon>Lecanoromycetidae</taxon>
        <taxon>Lecanorales</taxon>
        <taxon>Lecanorineae</taxon>
        <taxon>Parmeliaceae</taxon>
        <taxon>Letharia</taxon>
    </lineage>
</organism>
<dbReference type="Proteomes" id="UP000578531">
    <property type="component" value="Unassembled WGS sequence"/>
</dbReference>
<feature type="region of interest" description="Disordered" evidence="1">
    <location>
        <begin position="100"/>
        <end position="127"/>
    </location>
</feature>
<evidence type="ECO:0000256" key="2">
    <source>
        <dbReference type="SAM" id="Phobius"/>
    </source>
</evidence>
<feature type="compositionally biased region" description="Basic and acidic residues" evidence="1">
    <location>
        <begin position="381"/>
        <end position="394"/>
    </location>
</feature>
<dbReference type="EMBL" id="JACCJC010000116">
    <property type="protein sequence ID" value="KAF6224587.1"/>
    <property type="molecule type" value="Genomic_DNA"/>
</dbReference>
<dbReference type="RefSeq" id="XP_037158285.1">
    <property type="nucleotide sequence ID" value="XM_037314828.1"/>
</dbReference>
<feature type="compositionally biased region" description="Low complexity" evidence="1">
    <location>
        <begin position="470"/>
        <end position="492"/>
    </location>
</feature>
<evidence type="ECO:0000313" key="3">
    <source>
        <dbReference type="EMBL" id="KAF6224587.1"/>
    </source>
</evidence>
<sequence length="526" mass="57713">MYVHLIRGKSVARVWRFVPCLVVLLVTAVVLGLVWDPFISVLLTVVMRKHQLYAQWDAQTLQEWKCQWKLLFVAPTGLVIAIAIFVFVALERDNTDTAATQNAVDNGSNDDTAAVQNPADSEPNDGTAMVQCAVNNRSNDVDLERDAGDNGDDQETLPVIRRAALGIPVVLEPGNLLQLPEAVLQESPWSTETASDLLAVAGHDWTPDIRSSQRWASTAVWDPAEALNAHSSHSRAVIPAEVLNQTCITGPSHSQGSTTLSGHNQILIARPIHGRSLFPVRYPRCQEVGATLSRASKARSIHDRSPNTSPSSDQKPMALPVFGRAPSFKPSSNPAPIAYQSYNQASDSSSTPDQALNQRSIYNRCSNTPPSFNQDSVALHNPDRDSFAEPDSIHHPTAFQSYGQALNTPPISCYAKLTLPPRSRSMDAIHINPRWEVEGYFDLPEFDAYFDLPPGTPSPEPSRRPDWTRRSTLLSRSGRSIPQISPPASRSPGSPPNPSTSMATPSERNVPSFEDQRASRRAYKQN</sequence>
<protein>
    <submittedName>
        <fullName evidence="3">Uncharacterized protein</fullName>
    </submittedName>
</protein>
<feature type="region of interest" description="Disordered" evidence="1">
    <location>
        <begin position="293"/>
        <end position="395"/>
    </location>
</feature>
<keyword evidence="2" id="KW-1133">Transmembrane helix</keyword>
<accession>A0A8H6FDK5</accession>
<evidence type="ECO:0000313" key="4">
    <source>
        <dbReference type="Proteomes" id="UP000578531"/>
    </source>
</evidence>
<keyword evidence="2" id="KW-0472">Membrane</keyword>
<feature type="transmembrane region" description="Helical" evidence="2">
    <location>
        <begin position="68"/>
        <end position="90"/>
    </location>
</feature>
<dbReference type="GeneID" id="59294631"/>
<feature type="compositionally biased region" description="Polar residues" evidence="1">
    <location>
        <begin position="329"/>
        <end position="376"/>
    </location>
</feature>
<gene>
    <name evidence="3" type="ORF">HO173_012999</name>
</gene>
<keyword evidence="4" id="KW-1185">Reference proteome</keyword>
<feature type="region of interest" description="Disordered" evidence="1">
    <location>
        <begin position="451"/>
        <end position="526"/>
    </location>
</feature>
<keyword evidence="2" id="KW-0812">Transmembrane</keyword>
<feature type="compositionally biased region" description="Polar residues" evidence="1">
    <location>
        <begin position="100"/>
        <end position="119"/>
    </location>
</feature>
<reference evidence="3 4" key="1">
    <citation type="journal article" date="2020" name="Genomics">
        <title>Complete, high-quality genomes from long-read metagenomic sequencing of two wolf lichen thalli reveals enigmatic genome architecture.</title>
        <authorList>
            <person name="McKenzie S.K."/>
            <person name="Walston R.F."/>
            <person name="Allen J.L."/>
        </authorList>
    </citation>
    <scope>NUCLEOTIDE SEQUENCE [LARGE SCALE GENOMIC DNA]</scope>
    <source>
        <strain evidence="3">WasteWater2</strain>
    </source>
</reference>